<dbReference type="AlphaFoldDB" id="A0AA87IP78"/>
<gene>
    <name evidence="2" type="ORF">A1A1_01785</name>
</gene>
<dbReference type="InterPro" id="IPR026369">
    <property type="entry name" value="CxxC_20_CxxC"/>
</dbReference>
<dbReference type="EMBL" id="AJYB01000008">
    <property type="protein sequence ID" value="EIM08196.1"/>
    <property type="molecule type" value="Genomic_DNA"/>
</dbReference>
<dbReference type="RefSeq" id="WP_006828375.1">
    <property type="nucleotide sequence ID" value="NZ_AJYB01000008.1"/>
</dbReference>
<evidence type="ECO:0000256" key="1">
    <source>
        <dbReference type="SAM" id="Phobius"/>
    </source>
</evidence>
<proteinExistence type="predicted"/>
<evidence type="ECO:0000313" key="2">
    <source>
        <dbReference type="EMBL" id="EIM08196.1"/>
    </source>
</evidence>
<protein>
    <recommendedName>
        <fullName evidence="4">Cxxc_20_cxxc protein</fullName>
    </recommendedName>
</protein>
<evidence type="ECO:0008006" key="4">
    <source>
        <dbReference type="Google" id="ProtNLM"/>
    </source>
</evidence>
<organism evidence="2 3">
    <name type="scientific">Planococcus antarcticus DSM 14505</name>
    <dbReference type="NCBI Taxonomy" id="1185653"/>
    <lineage>
        <taxon>Bacteria</taxon>
        <taxon>Bacillati</taxon>
        <taxon>Bacillota</taxon>
        <taxon>Bacilli</taxon>
        <taxon>Bacillales</taxon>
        <taxon>Caryophanaceae</taxon>
        <taxon>Planococcus</taxon>
    </lineage>
</organism>
<name>A0AA87IP78_9BACL</name>
<dbReference type="NCBIfam" id="TIGR04104">
    <property type="entry name" value="cxxc_20_cxxc"/>
    <property type="match status" value="1"/>
</dbReference>
<feature type="transmembrane region" description="Helical" evidence="1">
    <location>
        <begin position="48"/>
        <end position="66"/>
    </location>
</feature>
<keyword evidence="1" id="KW-0472">Membrane</keyword>
<keyword evidence="1" id="KW-1133">Transmembrane helix</keyword>
<accession>A0AA87IP78</accession>
<feature type="transmembrane region" description="Helical" evidence="1">
    <location>
        <begin position="72"/>
        <end position="89"/>
    </location>
</feature>
<sequence length="101" mass="11558">MPSCENCGQKWKWKTIVLKTLKLTNKVNCPYCGKTQYIVPKSRKITGIYSFLPLFVIILSNLIFELEVRDVILLPATLLIVALGLYPFLMKLSNEDKIVQP</sequence>
<reference evidence="2 3" key="1">
    <citation type="journal article" date="2012" name="J. Bacteriol.">
        <title>Genome Sequence of the Antarctic Psychrophile Bacterium Planococcus antarcticus DSM 14505.</title>
        <authorList>
            <person name="Margolles A."/>
            <person name="Gueimonde M."/>
            <person name="Sanchez B."/>
        </authorList>
    </citation>
    <scope>NUCLEOTIDE SEQUENCE [LARGE SCALE GENOMIC DNA]</scope>
    <source>
        <strain evidence="2 3">DSM 14505</strain>
    </source>
</reference>
<evidence type="ECO:0000313" key="3">
    <source>
        <dbReference type="Proteomes" id="UP000004725"/>
    </source>
</evidence>
<comment type="caution">
    <text evidence="2">The sequence shown here is derived from an EMBL/GenBank/DDBJ whole genome shotgun (WGS) entry which is preliminary data.</text>
</comment>
<keyword evidence="1" id="KW-0812">Transmembrane</keyword>
<dbReference type="Proteomes" id="UP000004725">
    <property type="component" value="Unassembled WGS sequence"/>
</dbReference>